<gene>
    <name evidence="1" type="ORF">OLMES_0469</name>
</gene>
<dbReference type="EMBL" id="CP021425">
    <property type="protein sequence ID" value="ARU54573.1"/>
    <property type="molecule type" value="Genomic_DNA"/>
</dbReference>
<name>A0A1Y0I589_9GAMM</name>
<dbReference type="OrthoDB" id="1150828at2"/>
<evidence type="ECO:0000313" key="1">
    <source>
        <dbReference type="EMBL" id="ARU54573.1"/>
    </source>
</evidence>
<protein>
    <submittedName>
        <fullName evidence="1">Uncharacterized protein</fullName>
    </submittedName>
</protein>
<proteinExistence type="predicted"/>
<dbReference type="Proteomes" id="UP000196027">
    <property type="component" value="Chromosome"/>
</dbReference>
<sequence length="226" mass="26041">MDYEPIYENNERFTAFPDVDEAFASDFEKENLLPLGVYKLTDNCEHDVLIAIPISCEEGFIGERDFDASYGEIWLSYSLQAGKWKLDCRAEMLRNVEYRKNAVLTAFCERKKLYCSQGFTVNPHFKEGAEELFGPPKLSLFEQAKDYASSGENWLSGVEKFIPRVLLERKSAAGFNLIILLDQYGYEYKYLGQLTASIYAPQVGLPSVHFFYSPFSQRVLLFNEFE</sequence>
<organism evidence="1 2">
    <name type="scientific">Oleiphilus messinensis</name>
    <dbReference type="NCBI Taxonomy" id="141451"/>
    <lineage>
        <taxon>Bacteria</taxon>
        <taxon>Pseudomonadati</taxon>
        <taxon>Pseudomonadota</taxon>
        <taxon>Gammaproteobacteria</taxon>
        <taxon>Oceanospirillales</taxon>
        <taxon>Oleiphilaceae</taxon>
        <taxon>Oleiphilus</taxon>
    </lineage>
</organism>
<reference evidence="1 2" key="1">
    <citation type="submission" date="2017-05" db="EMBL/GenBank/DDBJ databases">
        <title>Genomic insights into alkan degradation activity of Oleiphilus messinensis.</title>
        <authorList>
            <person name="Kozyavkin S.A."/>
            <person name="Slesarev A.I."/>
            <person name="Golyshin P.N."/>
            <person name="Korzhenkov A."/>
            <person name="Golyshina O.N."/>
            <person name="Toshchakov S.V."/>
        </authorList>
    </citation>
    <scope>NUCLEOTIDE SEQUENCE [LARGE SCALE GENOMIC DNA]</scope>
    <source>
        <strain evidence="1 2">ME102</strain>
    </source>
</reference>
<dbReference type="AlphaFoldDB" id="A0A1Y0I589"/>
<accession>A0A1Y0I589</accession>
<keyword evidence="2" id="KW-1185">Reference proteome</keyword>
<evidence type="ECO:0000313" key="2">
    <source>
        <dbReference type="Proteomes" id="UP000196027"/>
    </source>
</evidence>
<dbReference type="KEGG" id="ome:OLMES_0469"/>
<dbReference type="RefSeq" id="WP_087459760.1">
    <property type="nucleotide sequence ID" value="NZ_CP021425.1"/>
</dbReference>